<reference evidence="7 8" key="1">
    <citation type="submission" date="2019-01" db="EMBL/GenBank/DDBJ databases">
        <title>Draft genome sequence of Cellulomonas takizawaensis strain TKZ-21.</title>
        <authorList>
            <person name="Yamamura H."/>
            <person name="Hayashi T."/>
            <person name="Hamada M."/>
            <person name="Serisawa Y."/>
            <person name="Matsuyama K."/>
            <person name="Nakagawa Y."/>
            <person name="Otoguro M."/>
            <person name="Yanagida F."/>
            <person name="Hayakawa M."/>
        </authorList>
    </citation>
    <scope>NUCLEOTIDE SEQUENCE [LARGE SCALE GENOMIC DNA]</scope>
    <source>
        <strain evidence="7 8">NBRC12680</strain>
    </source>
</reference>
<dbReference type="AlphaFoldDB" id="A0A402DRI5"/>
<dbReference type="InterPro" id="IPR010432">
    <property type="entry name" value="RDD"/>
</dbReference>
<keyword evidence="8" id="KW-1185">Reference proteome</keyword>
<evidence type="ECO:0000256" key="1">
    <source>
        <dbReference type="ARBA" id="ARBA00004651"/>
    </source>
</evidence>
<dbReference type="EMBL" id="BIMR01000130">
    <property type="protein sequence ID" value="GCE76770.1"/>
    <property type="molecule type" value="Genomic_DNA"/>
</dbReference>
<dbReference type="InterPro" id="IPR051791">
    <property type="entry name" value="Pra-immunoreactive"/>
</dbReference>
<dbReference type="PANTHER" id="PTHR36115">
    <property type="entry name" value="PROLINE-RICH ANTIGEN HOMOLOG-RELATED"/>
    <property type="match status" value="1"/>
</dbReference>
<name>A0A402DRI5_9CELL</name>
<evidence type="ECO:0000313" key="7">
    <source>
        <dbReference type="EMBL" id="GCE76770.1"/>
    </source>
</evidence>
<dbReference type="RefSeq" id="WP_165446720.1">
    <property type="nucleotide sequence ID" value="NZ_BIMR01000130.1"/>
</dbReference>
<accession>A0A402DRI5</accession>
<comment type="subcellular location">
    <subcellularLocation>
        <location evidence="1">Cell membrane</location>
        <topology evidence="1">Multi-pass membrane protein</topology>
    </subcellularLocation>
</comment>
<dbReference type="PANTHER" id="PTHR36115:SF6">
    <property type="entry name" value="PROLINE-RICH ANTIGEN HOMOLOG"/>
    <property type="match status" value="1"/>
</dbReference>
<evidence type="ECO:0000313" key="8">
    <source>
        <dbReference type="Proteomes" id="UP000289954"/>
    </source>
</evidence>
<gene>
    <name evidence="7" type="ORF">CBZ_18260</name>
</gene>
<evidence type="ECO:0000256" key="2">
    <source>
        <dbReference type="ARBA" id="ARBA00022475"/>
    </source>
</evidence>
<dbReference type="GO" id="GO:0005886">
    <property type="term" value="C:plasma membrane"/>
    <property type="evidence" value="ECO:0007669"/>
    <property type="project" value="UniProtKB-SubCell"/>
</dbReference>
<evidence type="ECO:0000256" key="3">
    <source>
        <dbReference type="ARBA" id="ARBA00022692"/>
    </source>
</evidence>
<feature type="domain" description="RDD" evidence="6">
    <location>
        <begin position="22"/>
        <end position="145"/>
    </location>
</feature>
<dbReference type="Pfam" id="PF06271">
    <property type="entry name" value="RDD"/>
    <property type="match status" value="1"/>
</dbReference>
<sequence length="331" mass="34575">MTTTLAPPGRLSPVVDLPDPFASLPRRVVAALLDTAILSAAAFLLADGPVGRLPGWVVGVGWGDARPLSGGAVLALGLLLALQAWTGATPGKRVVGIVVVRERDGRPLGPVLTVLRQVAHVLDAILLVGYLRPLWHARRRTWADSVVASDVLLDHVHRSTRGLATERLWVTSGAWVVCGAALLLSVPGSRGWGGESHPCEVPAGAGPLRGVAGVERVALDLPPRTEETRLGLSRATSHEAATVAWTLASPAPPDGTVLVSTVHDEHGVVTFEDRLTVRDGGVVDAEGAPASLVRTVPWDAFGPFPPTWGWRAEVVADGRATEVCSLGWGAG</sequence>
<dbReference type="Proteomes" id="UP000289954">
    <property type="component" value="Unassembled WGS sequence"/>
</dbReference>
<organism evidence="7 8">
    <name type="scientific">Cellulomonas biazotea</name>
    <dbReference type="NCBI Taxonomy" id="1709"/>
    <lineage>
        <taxon>Bacteria</taxon>
        <taxon>Bacillati</taxon>
        <taxon>Actinomycetota</taxon>
        <taxon>Actinomycetes</taxon>
        <taxon>Micrococcales</taxon>
        <taxon>Cellulomonadaceae</taxon>
        <taxon>Cellulomonas</taxon>
    </lineage>
</organism>
<evidence type="ECO:0000259" key="6">
    <source>
        <dbReference type="Pfam" id="PF06271"/>
    </source>
</evidence>
<comment type="caution">
    <text evidence="7">The sequence shown here is derived from an EMBL/GenBank/DDBJ whole genome shotgun (WGS) entry which is preliminary data.</text>
</comment>
<protein>
    <recommendedName>
        <fullName evidence="6">RDD domain-containing protein</fullName>
    </recommendedName>
</protein>
<keyword evidence="4" id="KW-1133">Transmembrane helix</keyword>
<evidence type="ECO:0000256" key="4">
    <source>
        <dbReference type="ARBA" id="ARBA00022989"/>
    </source>
</evidence>
<keyword evidence="3" id="KW-0812">Transmembrane</keyword>
<proteinExistence type="predicted"/>
<evidence type="ECO:0000256" key="5">
    <source>
        <dbReference type="ARBA" id="ARBA00023136"/>
    </source>
</evidence>
<keyword evidence="2" id="KW-1003">Cell membrane</keyword>
<keyword evidence="5" id="KW-0472">Membrane</keyword>